<dbReference type="GO" id="GO:0012505">
    <property type="term" value="C:endomembrane system"/>
    <property type="evidence" value="ECO:0007669"/>
    <property type="project" value="UniProtKB-SubCell"/>
</dbReference>
<evidence type="ECO:0000313" key="10">
    <source>
        <dbReference type="EMBL" id="GAW82693.1"/>
    </source>
</evidence>
<dbReference type="Proteomes" id="UP000195521">
    <property type="component" value="Unassembled WGS sequence"/>
</dbReference>
<evidence type="ECO:0000256" key="1">
    <source>
        <dbReference type="ARBA" id="ARBA00004308"/>
    </source>
</evidence>
<feature type="compositionally biased region" description="Polar residues" evidence="6">
    <location>
        <begin position="441"/>
        <end position="458"/>
    </location>
</feature>
<evidence type="ECO:0000259" key="9">
    <source>
        <dbReference type="PROSITE" id="PS51469"/>
    </source>
</evidence>
<feature type="compositionally biased region" description="Low complexity" evidence="6">
    <location>
        <begin position="1497"/>
        <end position="1507"/>
    </location>
</feature>
<feature type="chain" id="PRO_5012192068" description="SUN domain-containing protein" evidence="8">
    <location>
        <begin position="19"/>
        <end position="1681"/>
    </location>
</feature>
<feature type="coiled-coil region" evidence="5">
    <location>
        <begin position="1245"/>
        <end position="1272"/>
    </location>
</feature>
<keyword evidence="4 7" id="KW-0472">Membrane</keyword>
<dbReference type="InterPro" id="IPR012919">
    <property type="entry name" value="SUN_dom"/>
</dbReference>
<evidence type="ECO:0000256" key="3">
    <source>
        <dbReference type="ARBA" id="ARBA00022989"/>
    </source>
</evidence>
<evidence type="ECO:0000256" key="8">
    <source>
        <dbReference type="SAM" id="SignalP"/>
    </source>
</evidence>
<feature type="compositionally biased region" description="Basic and acidic residues" evidence="6">
    <location>
        <begin position="271"/>
        <end position="303"/>
    </location>
</feature>
<dbReference type="OrthoDB" id="266334at2759"/>
<feature type="region of interest" description="Disordered" evidence="6">
    <location>
        <begin position="402"/>
        <end position="458"/>
    </location>
</feature>
<dbReference type="Pfam" id="PF07738">
    <property type="entry name" value="Sad1_UNC"/>
    <property type="match status" value="1"/>
</dbReference>
<feature type="domain" description="SUN" evidence="9">
    <location>
        <begin position="37"/>
        <end position="206"/>
    </location>
</feature>
<feature type="region of interest" description="Disordered" evidence="6">
    <location>
        <begin position="1490"/>
        <end position="1511"/>
    </location>
</feature>
<evidence type="ECO:0000256" key="4">
    <source>
        <dbReference type="ARBA" id="ARBA00023136"/>
    </source>
</evidence>
<comment type="caution">
    <text evidence="10">The sequence shown here is derived from an EMBL/GenBank/DDBJ whole genome shotgun (WGS) entry which is preliminary data.</text>
</comment>
<dbReference type="InterPro" id="IPR045120">
    <property type="entry name" value="Suco/Slp1-like"/>
</dbReference>
<evidence type="ECO:0000313" key="11">
    <source>
        <dbReference type="Proteomes" id="UP000195521"/>
    </source>
</evidence>
<reference evidence="11" key="1">
    <citation type="submission" date="2017-04" db="EMBL/GenBank/DDBJ databases">
        <title>Plasmodium gonderi genome.</title>
        <authorList>
            <person name="Arisue N."/>
            <person name="Honma H."/>
            <person name="Kawai S."/>
            <person name="Tougan T."/>
            <person name="Tanabe K."/>
            <person name="Horii T."/>
        </authorList>
    </citation>
    <scope>NUCLEOTIDE SEQUENCE [LARGE SCALE GENOMIC DNA]</scope>
    <source>
        <strain evidence="11">ATCC 30045</strain>
    </source>
</reference>
<dbReference type="GO" id="GO:0016020">
    <property type="term" value="C:membrane"/>
    <property type="evidence" value="ECO:0007669"/>
    <property type="project" value="InterPro"/>
</dbReference>
<dbReference type="GO" id="GO:0005737">
    <property type="term" value="C:cytoplasm"/>
    <property type="evidence" value="ECO:0007669"/>
    <property type="project" value="TreeGrafter"/>
</dbReference>
<feature type="transmembrane region" description="Helical" evidence="7">
    <location>
        <begin position="1640"/>
        <end position="1663"/>
    </location>
</feature>
<sequence>MIWWFLISINFLFFLIKSFFTPKDTNYMNDIHNNQTSTSTEKYILGENYNLTSLKLKIDFGSLDTGTKIIEYSKGIINIRSIQQYDYDSYMLTPCNSDIWWIYSFSDIIHIEKIGLVSLEHYASNFKVIEILGSDVYPTKKWKKLGKIATNFTKSFELFNIYEYCKNYEEDNCWVKYMKVVVLSHHNLENNYYCTLTHLQIFASSGVDMLSDKIYSDDNTTQVEKKFHDNYVHEKKEQIGDHQVIENLEVLFEDNERKQAVYPAAATSDGGEEKKHRENKNKENKPDSLEPDSAETHTSEHNSTKPHPKGHHFTPFENAFLDAETIEEELIDTELMDSKLMDTELIKKELMDTELIEKELMNTELTEKYSKTNHFNEHVLDRLTEQIGNVFEDKNRENERNIIKDKADVDVDASSSSSAAAADDDEINKSQQRDEEKNKTDASSTVSTKQNMLNQKYHNKQGTSNAVVILNKAMKNKYVILQNFNKLKISKLLKYYPFITYKNVIKKYIPYIEYFMRDRNTITYHNYNSDDVLKTDHLLYSAKDSLFGSKKRGNYMTTRSSILSPVHLLLKKVFVNSYRGIMHMQTQEYNIPNGLFRNYNDKKTFPDSSSAIRYRRKPPKYHCYNYDSIKNLQDNLLKNKHMHPFLNTCKYRSWCKHDMICLYKQAREINKVITFRNNLIKSTIRKYLVFMSSKTHPSRRSRYNKLKEIKIKIHPKKWNIFRNIFLLTKFSKMKYNKKFHYMYSSVFRSPLCDTSGYFTHKDLDTLSSYILEKFNEPYKLKDLQNLPFDKHSHDGYTIMYLFHELKKRHIIYDLEFVKYCFDYVMNWKNTFYLPHQIYLMKNKTLLSLHNHNKCYDILQNLHILKKKKKLSLENELHYYVFFKFYKSRTCKRVDRFSKRDLSYYLYTDEEDTDKGVIYGSREFKQNEKQFWEDEYMSDAVTQPKDQLNYASTKNKQISVESLLLKYDPPSVINIFTMYAHMLRGSKNLSSRHCIFFIIYSPNHRKLLTKLIENIFNILLIQKNENEIANMNINYIRNVISEQLTNNFLFFKKFTTSKSKLLHTKSAHIRISVFMDLFHRVKNQGKLLHSKKVVGKNIQENEETYFQSINKTCYGSVTAFFMGLITNRISIWRDIYLKKKNDITRNENKLKVGGKIQHPEADQHNQIRHRYREANQSAQLERNAQPNRVSKDDVCLTLGEMESIIYSDEYLKKYVDEANMHKETQKKKKIKNLVNVEHREQPNDKSIKILNEIKETEENNNKLINEVYDIINEYHDNDESKTYSVVLKSGKQIPLIIKKPGNKIKEKIINDEGKKKNNKENKLQYLEEFDHVLNDHIHYNNYEQNCIREEKIEERSKNTRGHALLTLVDKVKTIENKNNYVISKLKDVIKITNNKTKIIYYLLSNLKILQNTINLLLKYIMINEKNMKNLNKNRNKTESLFKIMKEICILTINEKNQQLDSLQFICKYLQDILYDEIEKIYLFEKSTGGGRRRRRRATTPNSSSNSSSMGEKFPLCGEEEENMLLHNKNSFHDKNAKFLFKEKKRTIFNFLYYENHCHNDIFKTPIIYYKSSVDKIQTFYNKVYNFFTSLSFLNYILYKIKYLKKIFINYLNWSHIRDTSTQYDGSLFGGTYNTPQNSGNLWAVLLVLLFIIFLINNFFCFLMYKHLSNKLNRYIQGCSCVT</sequence>
<keyword evidence="3 7" id="KW-1133">Transmembrane helix</keyword>
<gene>
    <name evidence="10" type="ORF">PGO_126910</name>
</gene>
<name>A0A1Y1JQG8_PLAGO</name>
<keyword evidence="8" id="KW-0732">Signal</keyword>
<keyword evidence="2 7" id="KW-0812">Transmembrane</keyword>
<dbReference type="RefSeq" id="XP_028545282.1">
    <property type="nucleotide sequence ID" value="XM_028689481.1"/>
</dbReference>
<accession>A0A1Y1JQG8</accession>
<keyword evidence="5" id="KW-0175">Coiled coil</keyword>
<dbReference type="PROSITE" id="PS51469">
    <property type="entry name" value="SUN"/>
    <property type="match status" value="1"/>
</dbReference>
<evidence type="ECO:0000256" key="5">
    <source>
        <dbReference type="SAM" id="Coils"/>
    </source>
</evidence>
<dbReference type="PANTHER" id="PTHR12953">
    <property type="entry name" value="MEMBRANE PROTEIN CH1 RELATED"/>
    <property type="match status" value="1"/>
</dbReference>
<dbReference type="GeneID" id="39749429"/>
<feature type="region of interest" description="Disordered" evidence="6">
    <location>
        <begin position="262"/>
        <end position="315"/>
    </location>
</feature>
<evidence type="ECO:0000256" key="2">
    <source>
        <dbReference type="ARBA" id="ARBA00022692"/>
    </source>
</evidence>
<organism evidence="10 11">
    <name type="scientific">Plasmodium gonderi</name>
    <dbReference type="NCBI Taxonomy" id="77519"/>
    <lineage>
        <taxon>Eukaryota</taxon>
        <taxon>Sar</taxon>
        <taxon>Alveolata</taxon>
        <taxon>Apicomplexa</taxon>
        <taxon>Aconoidasida</taxon>
        <taxon>Haemosporida</taxon>
        <taxon>Plasmodiidae</taxon>
        <taxon>Plasmodium</taxon>
        <taxon>Plasmodium (Plasmodium)</taxon>
    </lineage>
</organism>
<protein>
    <recommendedName>
        <fullName evidence="9">SUN domain-containing protein</fullName>
    </recommendedName>
</protein>
<dbReference type="OMA" id="WFLISIN"/>
<feature type="compositionally biased region" description="Basic and acidic residues" evidence="6">
    <location>
        <begin position="427"/>
        <end position="440"/>
    </location>
</feature>
<dbReference type="PANTHER" id="PTHR12953:SF0">
    <property type="entry name" value="SUN DOMAIN-CONTAINING OSSIFICATION FACTOR"/>
    <property type="match status" value="1"/>
</dbReference>
<comment type="subcellular location">
    <subcellularLocation>
        <location evidence="1">Endomembrane system</location>
    </subcellularLocation>
</comment>
<evidence type="ECO:0000256" key="7">
    <source>
        <dbReference type="SAM" id="Phobius"/>
    </source>
</evidence>
<dbReference type="EMBL" id="BDQF01000013">
    <property type="protein sequence ID" value="GAW82693.1"/>
    <property type="molecule type" value="Genomic_DNA"/>
</dbReference>
<feature type="signal peptide" evidence="8">
    <location>
        <begin position="1"/>
        <end position="18"/>
    </location>
</feature>
<dbReference type="GO" id="GO:0034975">
    <property type="term" value="P:protein folding in endoplasmic reticulum"/>
    <property type="evidence" value="ECO:0007669"/>
    <property type="project" value="TreeGrafter"/>
</dbReference>
<proteinExistence type="predicted"/>
<feature type="compositionally biased region" description="Low complexity" evidence="6">
    <location>
        <begin position="412"/>
        <end position="421"/>
    </location>
</feature>
<keyword evidence="11" id="KW-1185">Reference proteome</keyword>
<evidence type="ECO:0000256" key="6">
    <source>
        <dbReference type="SAM" id="MobiDB-lite"/>
    </source>
</evidence>